<dbReference type="SUPFAM" id="SSF54695">
    <property type="entry name" value="POZ domain"/>
    <property type="match status" value="1"/>
</dbReference>
<name>A0A9N8VHC3_9GLOM</name>
<dbReference type="InterPro" id="IPR011333">
    <property type="entry name" value="SKP1/BTB/POZ_sf"/>
</dbReference>
<dbReference type="SMART" id="SM00225">
    <property type="entry name" value="BTB"/>
    <property type="match status" value="1"/>
</dbReference>
<evidence type="ECO:0000313" key="2">
    <source>
        <dbReference type="EMBL" id="CAG8455181.1"/>
    </source>
</evidence>
<keyword evidence="3" id="KW-1185">Reference proteome</keyword>
<dbReference type="Pfam" id="PF02214">
    <property type="entry name" value="BTB_2"/>
    <property type="match status" value="1"/>
</dbReference>
<organism evidence="2 3">
    <name type="scientific">Acaulospora morrowiae</name>
    <dbReference type="NCBI Taxonomy" id="94023"/>
    <lineage>
        <taxon>Eukaryota</taxon>
        <taxon>Fungi</taxon>
        <taxon>Fungi incertae sedis</taxon>
        <taxon>Mucoromycota</taxon>
        <taxon>Glomeromycotina</taxon>
        <taxon>Glomeromycetes</taxon>
        <taxon>Diversisporales</taxon>
        <taxon>Acaulosporaceae</taxon>
        <taxon>Acaulospora</taxon>
    </lineage>
</organism>
<dbReference type="EMBL" id="CAJVPV010000401">
    <property type="protein sequence ID" value="CAG8455181.1"/>
    <property type="molecule type" value="Genomic_DNA"/>
</dbReference>
<dbReference type="PANTHER" id="PTHR14499:SF136">
    <property type="entry name" value="GH08630P"/>
    <property type="match status" value="1"/>
</dbReference>
<comment type="caution">
    <text evidence="2">The sequence shown here is derived from an EMBL/GenBank/DDBJ whole genome shotgun (WGS) entry which is preliminary data.</text>
</comment>
<sequence>MGDAENSGSKDAGNAEDVEGRIILNVGGVKYETRRSTLTAHPSTLLGTMFQQRNQTMLHPTNGNEYFIDRDGKLFRYVLQFYRTNKVIFPEPGVDHINREELEKEYDYFQLPHVVSPTSVVEPPNKSSPIRKLVSRKLDEFVSALRTIILEVSRSMLDASLDDFNVTITITFSKDGLAGGMTSLTLKPKNEGVSKLIWKIMYDHARIGYFMLLRFGEEIGNCLSNEMPEISWELNHKIYGQYERFYDIKLTIGYKFNRDEVLINSCLADVY</sequence>
<reference evidence="2" key="1">
    <citation type="submission" date="2021-06" db="EMBL/GenBank/DDBJ databases">
        <authorList>
            <person name="Kallberg Y."/>
            <person name="Tangrot J."/>
            <person name="Rosling A."/>
        </authorList>
    </citation>
    <scope>NUCLEOTIDE SEQUENCE</scope>
    <source>
        <strain evidence="2">CL551</strain>
    </source>
</reference>
<gene>
    <name evidence="2" type="ORF">AMORRO_LOCUS1110</name>
</gene>
<dbReference type="AlphaFoldDB" id="A0A9N8VHC3"/>
<dbReference type="Proteomes" id="UP000789342">
    <property type="component" value="Unassembled WGS sequence"/>
</dbReference>
<dbReference type="InterPro" id="IPR003131">
    <property type="entry name" value="T1-type_BTB"/>
</dbReference>
<dbReference type="GO" id="GO:0051260">
    <property type="term" value="P:protein homooligomerization"/>
    <property type="evidence" value="ECO:0007669"/>
    <property type="project" value="InterPro"/>
</dbReference>
<accession>A0A9N8VHC3</accession>
<evidence type="ECO:0000259" key="1">
    <source>
        <dbReference type="PROSITE" id="PS50097"/>
    </source>
</evidence>
<dbReference type="PANTHER" id="PTHR14499">
    <property type="entry name" value="POTASSIUM CHANNEL TETRAMERIZATION DOMAIN-CONTAINING"/>
    <property type="match status" value="1"/>
</dbReference>
<feature type="domain" description="BTB" evidence="1">
    <location>
        <begin position="20"/>
        <end position="91"/>
    </location>
</feature>
<dbReference type="OrthoDB" id="2414723at2759"/>
<protein>
    <submittedName>
        <fullName evidence="2">13396_t:CDS:1</fullName>
    </submittedName>
</protein>
<proteinExistence type="predicted"/>
<dbReference type="Gene3D" id="3.30.710.10">
    <property type="entry name" value="Potassium Channel Kv1.1, Chain A"/>
    <property type="match status" value="1"/>
</dbReference>
<dbReference type="PROSITE" id="PS50097">
    <property type="entry name" value="BTB"/>
    <property type="match status" value="1"/>
</dbReference>
<dbReference type="InterPro" id="IPR000210">
    <property type="entry name" value="BTB/POZ_dom"/>
</dbReference>
<evidence type="ECO:0000313" key="3">
    <source>
        <dbReference type="Proteomes" id="UP000789342"/>
    </source>
</evidence>